<dbReference type="Ensembl" id="ENSMMST00000013904.1">
    <property type="protein sequence ID" value="ENSMMSP00000012584.1"/>
    <property type="gene ID" value="ENSMMSG00000009548.1"/>
</dbReference>
<dbReference type="Gene3D" id="3.40.50.10540">
    <property type="entry name" value="Crotonobetainyl-coa:carnitine coa-transferase, domain 1"/>
    <property type="match status" value="2"/>
</dbReference>
<dbReference type="PANTHER" id="PTHR48207">
    <property type="entry name" value="SUCCINATE--HYDROXYMETHYLGLUTARATE COA-TRANSFERASE"/>
    <property type="match status" value="1"/>
</dbReference>
<dbReference type="Proteomes" id="UP000694544">
    <property type="component" value="Unplaced"/>
</dbReference>
<reference evidence="3" key="2">
    <citation type="submission" date="2025-09" db="UniProtKB">
        <authorList>
            <consortium name="Ensembl"/>
        </authorList>
    </citation>
    <scope>IDENTIFICATION</scope>
</reference>
<comment type="similarity">
    <text evidence="1">Belongs to the CoA-transferase III family.</text>
</comment>
<dbReference type="InterPro" id="IPR050483">
    <property type="entry name" value="CoA-transferase_III_domain"/>
</dbReference>
<evidence type="ECO:0000256" key="2">
    <source>
        <dbReference type="ARBA" id="ARBA00022679"/>
    </source>
</evidence>
<dbReference type="InterPro" id="IPR023606">
    <property type="entry name" value="CoA-Trfase_III_dom_1_sf"/>
</dbReference>
<dbReference type="InterPro" id="IPR044855">
    <property type="entry name" value="CoA-Trfase_III_dom3_sf"/>
</dbReference>
<dbReference type="PANTHER" id="PTHR48207:SF3">
    <property type="entry name" value="SUCCINATE--HYDROXYMETHYLGLUTARATE COA-TRANSFERASE"/>
    <property type="match status" value="1"/>
</dbReference>
<evidence type="ECO:0000256" key="1">
    <source>
        <dbReference type="ARBA" id="ARBA00008383"/>
    </source>
</evidence>
<dbReference type="InterPro" id="IPR003673">
    <property type="entry name" value="CoA-Trfase_fam_III"/>
</dbReference>
<evidence type="ECO:0000313" key="3">
    <source>
        <dbReference type="Ensembl" id="ENSMMSP00000012584.1"/>
    </source>
</evidence>
<proteinExistence type="inferred from homology"/>
<keyword evidence="2" id="KW-0808">Transferase</keyword>
<reference evidence="3" key="1">
    <citation type="submission" date="2025-08" db="UniProtKB">
        <authorList>
            <consortium name="Ensembl"/>
        </authorList>
    </citation>
    <scope>IDENTIFICATION</scope>
</reference>
<accession>A0A8C6DJG6</accession>
<dbReference type="FunFam" id="3.30.1540.10:FF:000005">
    <property type="entry name" value="succinate--hydroxymethylglutarate CoA-transferase isoform X4"/>
    <property type="match status" value="1"/>
</dbReference>
<keyword evidence="4" id="KW-1185">Reference proteome</keyword>
<gene>
    <name evidence="3" type="primary">SUGCT</name>
</gene>
<protein>
    <submittedName>
        <fullName evidence="3">Succinyl-CoA:glutarate-CoA transferase</fullName>
    </submittedName>
</protein>
<dbReference type="Gene3D" id="3.30.1540.10">
    <property type="entry name" value="formyl-coa transferase, domain 3"/>
    <property type="match status" value="1"/>
</dbReference>
<dbReference type="AlphaFoldDB" id="A0A8C6DJG6"/>
<dbReference type="GeneTree" id="ENSGT00940000157866"/>
<sequence>RICERRAMLPSLARVAALRRTGLFSRRGGGTGLWTGRPQSDTDNVKPLEGIKILDLTRVLAGPFATMNLGDLGAEVIKVERPGAGDDTRTWGPPFVGTESTYFLSVNRNKKSIAVNIKDPKGVKIVKELAAVCDVFVENYVPGKLSAMGLGYEDIDEIAPHIVYCSITGYGQTGPLSQRAGYDAIASAVSGLMHITGPEVACLTQVAANFLIGQKEAKRWGTAHGSIVPYQAFKTKDGYLVVGAGNNQQFAAVCKILNLPELINDSKYRTNHLRVQNRKELITILSTRFKEEMTSKWLQLFEGSGVPYGPINNMKNVFAEPQVLHNDLIMEMKHPTVGKISVPGPAVRYSKFKMSEARPPPLLGQHTTHILKEVLRYDDRAIKELLSTGVVTQHEVE</sequence>
<dbReference type="Pfam" id="PF02515">
    <property type="entry name" value="CoA_transf_3"/>
    <property type="match status" value="2"/>
</dbReference>
<dbReference type="SUPFAM" id="SSF89796">
    <property type="entry name" value="CoA-transferase family III (CaiB/BaiF)"/>
    <property type="match status" value="1"/>
</dbReference>
<evidence type="ECO:0000313" key="4">
    <source>
        <dbReference type="Proteomes" id="UP000694544"/>
    </source>
</evidence>
<organism evidence="3 4">
    <name type="scientific">Moschus moschiferus</name>
    <name type="common">Siberian musk deer</name>
    <name type="synonym">Moschus sibiricus</name>
    <dbReference type="NCBI Taxonomy" id="68415"/>
    <lineage>
        <taxon>Eukaryota</taxon>
        <taxon>Metazoa</taxon>
        <taxon>Chordata</taxon>
        <taxon>Craniata</taxon>
        <taxon>Vertebrata</taxon>
        <taxon>Euteleostomi</taxon>
        <taxon>Mammalia</taxon>
        <taxon>Eutheria</taxon>
        <taxon>Laurasiatheria</taxon>
        <taxon>Artiodactyla</taxon>
        <taxon>Ruminantia</taxon>
        <taxon>Pecora</taxon>
        <taxon>Moschidae</taxon>
        <taxon>Moschus</taxon>
    </lineage>
</organism>
<dbReference type="GO" id="GO:0005739">
    <property type="term" value="C:mitochondrion"/>
    <property type="evidence" value="ECO:0007669"/>
    <property type="project" value="TreeGrafter"/>
</dbReference>
<name>A0A8C6DJG6_MOSMO</name>
<dbReference type="GO" id="GO:0047369">
    <property type="term" value="F:succinate-hydroxymethylglutarate CoA-transferase activity"/>
    <property type="evidence" value="ECO:0007669"/>
    <property type="project" value="TreeGrafter"/>
</dbReference>